<dbReference type="CDD" id="cd19481">
    <property type="entry name" value="RecA-like_protease"/>
    <property type="match status" value="1"/>
</dbReference>
<evidence type="ECO:0000256" key="1">
    <source>
        <dbReference type="SAM" id="MobiDB-lite"/>
    </source>
</evidence>
<evidence type="ECO:0000313" key="4">
    <source>
        <dbReference type="Proteomes" id="UP001148614"/>
    </source>
</evidence>
<comment type="caution">
    <text evidence="3">The sequence shown here is derived from an EMBL/GenBank/DDBJ whole genome shotgun (WGS) entry which is preliminary data.</text>
</comment>
<proteinExistence type="predicted"/>
<dbReference type="PANTHER" id="PTHR46411">
    <property type="entry name" value="FAMILY ATPASE, PUTATIVE-RELATED"/>
    <property type="match status" value="1"/>
</dbReference>
<accession>A0A9W8NJA6</accession>
<feature type="region of interest" description="Disordered" evidence="1">
    <location>
        <begin position="282"/>
        <end position="324"/>
    </location>
</feature>
<dbReference type="InterPro" id="IPR056599">
    <property type="entry name" value="AAA_lid_fung"/>
</dbReference>
<dbReference type="AlphaFoldDB" id="A0A9W8NJA6"/>
<dbReference type="VEuPathDB" id="FungiDB:F4678DRAFT_446617"/>
<organism evidence="3 4">
    <name type="scientific">Xylaria arbuscula</name>
    <dbReference type="NCBI Taxonomy" id="114810"/>
    <lineage>
        <taxon>Eukaryota</taxon>
        <taxon>Fungi</taxon>
        <taxon>Dikarya</taxon>
        <taxon>Ascomycota</taxon>
        <taxon>Pezizomycotina</taxon>
        <taxon>Sordariomycetes</taxon>
        <taxon>Xylariomycetidae</taxon>
        <taxon>Xylariales</taxon>
        <taxon>Xylariaceae</taxon>
        <taxon>Xylaria</taxon>
    </lineage>
</organism>
<dbReference type="Pfam" id="PF23232">
    <property type="entry name" value="AAA_lid_13"/>
    <property type="match status" value="1"/>
</dbReference>
<dbReference type="EMBL" id="JANPWZ010000373">
    <property type="protein sequence ID" value="KAJ3577423.1"/>
    <property type="molecule type" value="Genomic_DNA"/>
</dbReference>
<dbReference type="Proteomes" id="UP001148614">
    <property type="component" value="Unassembled WGS sequence"/>
</dbReference>
<gene>
    <name evidence="3" type="ORF">NPX13_g3145</name>
</gene>
<dbReference type="SUPFAM" id="SSF52540">
    <property type="entry name" value="P-loop containing nucleoside triphosphate hydrolases"/>
    <property type="match status" value="1"/>
</dbReference>
<name>A0A9W8NJA6_9PEZI</name>
<dbReference type="Pfam" id="PF00004">
    <property type="entry name" value="AAA"/>
    <property type="match status" value="1"/>
</dbReference>
<dbReference type="InterPro" id="IPR008698">
    <property type="entry name" value="NDUB7"/>
</dbReference>
<feature type="compositionally biased region" description="Acidic residues" evidence="1">
    <location>
        <begin position="291"/>
        <end position="312"/>
    </location>
</feature>
<dbReference type="InterPro" id="IPR027417">
    <property type="entry name" value="P-loop_NTPase"/>
</dbReference>
<protein>
    <recommendedName>
        <fullName evidence="2">AAA+ ATPase domain-containing protein</fullName>
    </recommendedName>
</protein>
<evidence type="ECO:0000259" key="2">
    <source>
        <dbReference type="SMART" id="SM00382"/>
    </source>
</evidence>
<sequence>MSRVTAEDEFEVGSIRAVKNLYNHSSSRRPTWSEIQDRALEERRIKSLGQSHFIIRRFSRHTTESGEDAWAVHSIELKSGLLRAKFDEIFKDYPSWYPDDTPYTLFPPYKPLVHRWDALTLCYESEKNRDLKIELHILRKELEPLISVHLSALQEVKRTAVLNFDQLWLVLAPGEFVLSHVQDNICLSKVVSVKRVDPDDDDYDGEPLDKNKPYWELFLGQIDWNGRCSGLSITRKKFIQRPVPPHGELKELAEPINGRYIVDAYAFYACQQRVPKKLLGSLSEYGRSKPDDDEAESENESDDSDGEEELAADDERRDDLTSEVNVDDLEIPEWDDNPYEHLIIRDGHKALLIAFTDHQARKTGFDDFVKHKGEGVVVLLCGPPGVGKTLTAEAVAEKSRVPLYMLSVGDLGSKPEELESALRKALKCCQLWGAVLLLDEADVFLESRSSESLKRNELVSIFLRQLEYYQGVLFLTTNRTSTIDPAFKSRIDLILPYYDLKEEDRKSIWQKFIVRLSPDDVELSEGELDMLSKEKLNGREIKNLIKTALILAAKDKPLRMEHIETVLEVRREVDKMGVLGCPVDPRPHHRRLPLRSIVTAAAMGLFSGTSEAPAKATREEMREAKLPIAYRDSCANLLIPLNSCRQETYYLPWKCEPKVRSSNEKETPTQQNERHSYEKCQYEAFKQRVAKMNELRATKDGARSN</sequence>
<reference evidence="3" key="1">
    <citation type="submission" date="2022-07" db="EMBL/GenBank/DDBJ databases">
        <title>Genome Sequence of Xylaria arbuscula.</title>
        <authorList>
            <person name="Buettner E."/>
        </authorList>
    </citation>
    <scope>NUCLEOTIDE SEQUENCE</scope>
    <source>
        <strain evidence="3">VT107</strain>
    </source>
</reference>
<dbReference type="Gene3D" id="3.40.50.300">
    <property type="entry name" value="P-loop containing nucleotide triphosphate hydrolases"/>
    <property type="match status" value="1"/>
</dbReference>
<feature type="domain" description="AAA+ ATPase" evidence="2">
    <location>
        <begin position="374"/>
        <end position="501"/>
    </location>
</feature>
<dbReference type="VEuPathDB" id="FungiDB:F4678DRAFT_476287"/>
<dbReference type="InterPro" id="IPR003593">
    <property type="entry name" value="AAA+_ATPase"/>
</dbReference>
<dbReference type="SMART" id="SM00382">
    <property type="entry name" value="AAA"/>
    <property type="match status" value="1"/>
</dbReference>
<evidence type="ECO:0000313" key="3">
    <source>
        <dbReference type="EMBL" id="KAJ3577423.1"/>
    </source>
</evidence>
<dbReference type="GO" id="GO:0005739">
    <property type="term" value="C:mitochondrion"/>
    <property type="evidence" value="ECO:0007669"/>
    <property type="project" value="InterPro"/>
</dbReference>
<dbReference type="GO" id="GO:0005524">
    <property type="term" value="F:ATP binding"/>
    <property type="evidence" value="ECO:0007669"/>
    <property type="project" value="InterPro"/>
</dbReference>
<dbReference type="InterPro" id="IPR003959">
    <property type="entry name" value="ATPase_AAA_core"/>
</dbReference>
<keyword evidence="4" id="KW-1185">Reference proteome</keyword>
<dbReference type="GO" id="GO:0016887">
    <property type="term" value="F:ATP hydrolysis activity"/>
    <property type="evidence" value="ECO:0007669"/>
    <property type="project" value="InterPro"/>
</dbReference>
<dbReference type="PANTHER" id="PTHR46411:SF3">
    <property type="entry name" value="AAA+ ATPASE DOMAIN-CONTAINING PROTEIN"/>
    <property type="match status" value="1"/>
</dbReference>
<dbReference type="Pfam" id="PF05676">
    <property type="entry name" value="NDUF_B7"/>
    <property type="match status" value="1"/>
</dbReference>